<dbReference type="EMBL" id="WVUH01000251">
    <property type="protein sequence ID" value="MBO4209006.1"/>
    <property type="molecule type" value="Genomic_DNA"/>
</dbReference>
<proteinExistence type="predicted"/>
<organism evidence="1 2">
    <name type="scientific">Micromonospora echinofusca</name>
    <dbReference type="NCBI Taxonomy" id="47858"/>
    <lineage>
        <taxon>Bacteria</taxon>
        <taxon>Bacillati</taxon>
        <taxon>Actinomycetota</taxon>
        <taxon>Actinomycetes</taxon>
        <taxon>Micromonosporales</taxon>
        <taxon>Micromonosporaceae</taxon>
        <taxon>Micromonospora</taxon>
    </lineage>
</organism>
<evidence type="ECO:0000313" key="1">
    <source>
        <dbReference type="EMBL" id="MBO4209006.1"/>
    </source>
</evidence>
<protein>
    <submittedName>
        <fullName evidence="1">Uncharacterized protein</fullName>
    </submittedName>
</protein>
<name>A0ABS3VX15_MICEH</name>
<keyword evidence="2" id="KW-1185">Reference proteome</keyword>
<dbReference type="Proteomes" id="UP000823521">
    <property type="component" value="Unassembled WGS sequence"/>
</dbReference>
<gene>
    <name evidence="1" type="ORF">GSF22_23825</name>
</gene>
<evidence type="ECO:0000313" key="2">
    <source>
        <dbReference type="Proteomes" id="UP000823521"/>
    </source>
</evidence>
<reference evidence="1 2" key="1">
    <citation type="submission" date="2019-12" db="EMBL/GenBank/DDBJ databases">
        <title>Whole genome sequencing of endophytic Actinobacterium Micromonospora sp. MPMI6T.</title>
        <authorList>
            <person name="Evv R."/>
            <person name="Podile A.R."/>
        </authorList>
    </citation>
    <scope>NUCLEOTIDE SEQUENCE [LARGE SCALE GENOMIC DNA]</scope>
    <source>
        <strain evidence="1 2">MPMI6</strain>
    </source>
</reference>
<accession>A0ABS3VX15</accession>
<dbReference type="RefSeq" id="WP_208815982.1">
    <property type="nucleotide sequence ID" value="NZ_WVUH01000251.1"/>
</dbReference>
<sequence length="125" mass="13220">MEPAVLGSVRRAIIEDAPVPVGHRLPFGLARFDAAGPWIAVAPEQPAGVVQVADGFVHALAALPDERIAAVAARWTTAEEWLGPWEPGQLDDTVLGLREQVRGGPCARRSPCTCGGRSDLALPPR</sequence>
<comment type="caution">
    <text evidence="1">The sequence shown here is derived from an EMBL/GenBank/DDBJ whole genome shotgun (WGS) entry which is preliminary data.</text>
</comment>